<feature type="transmembrane region" description="Helical" evidence="7">
    <location>
        <begin position="20"/>
        <end position="40"/>
    </location>
</feature>
<sequence length="192" mass="21572">MALARRSGPSVDTLVTAHGILMTLVFVVGYPIGAIISRIFNRWFIHASWQMLVYCGMWAGFGVGIVVSRRFELFFTTPHTRLGVFVVPLMGIQPILGFLHHMYYVKNRRRGILGYIHIWYGRSLIIIGVVNGGLGLKYARDLGLVRRSESRRFIAGYIVLAAIVAAAYLGTIALGYARTRRRDSRANVSREL</sequence>
<dbReference type="CDD" id="cd08760">
    <property type="entry name" value="Cyt_b561_FRRS1_like"/>
    <property type="match status" value="1"/>
</dbReference>
<keyword evidence="5 7" id="KW-1133">Transmembrane helix</keyword>
<accession>A0A0L0N9L7</accession>
<dbReference type="STRING" id="1163406.A0A0L0N9L7"/>
<feature type="transmembrane region" description="Helical" evidence="7">
    <location>
        <begin position="112"/>
        <end position="134"/>
    </location>
</feature>
<keyword evidence="3 7" id="KW-0812">Transmembrane</keyword>
<evidence type="ECO:0000256" key="1">
    <source>
        <dbReference type="ARBA" id="ARBA00004370"/>
    </source>
</evidence>
<evidence type="ECO:0000259" key="8">
    <source>
        <dbReference type="PROSITE" id="PS50939"/>
    </source>
</evidence>
<dbReference type="SMART" id="SM00665">
    <property type="entry name" value="B561"/>
    <property type="match status" value="1"/>
</dbReference>
<evidence type="ECO:0000256" key="4">
    <source>
        <dbReference type="ARBA" id="ARBA00022982"/>
    </source>
</evidence>
<feature type="transmembrane region" description="Helical" evidence="7">
    <location>
        <begin position="83"/>
        <end position="105"/>
    </location>
</feature>
<comment type="subcellular location">
    <subcellularLocation>
        <location evidence="1">Membrane</location>
    </subcellularLocation>
</comment>
<organism evidence="9 10">
    <name type="scientific">Tolypocladium ophioglossoides (strain CBS 100239)</name>
    <name type="common">Snaketongue truffleclub</name>
    <name type="synonym">Elaphocordyceps ophioglossoides</name>
    <dbReference type="NCBI Taxonomy" id="1163406"/>
    <lineage>
        <taxon>Eukaryota</taxon>
        <taxon>Fungi</taxon>
        <taxon>Dikarya</taxon>
        <taxon>Ascomycota</taxon>
        <taxon>Pezizomycotina</taxon>
        <taxon>Sordariomycetes</taxon>
        <taxon>Hypocreomycetidae</taxon>
        <taxon>Hypocreales</taxon>
        <taxon>Ophiocordycipitaceae</taxon>
        <taxon>Tolypocladium</taxon>
    </lineage>
</organism>
<evidence type="ECO:0000256" key="2">
    <source>
        <dbReference type="ARBA" id="ARBA00022448"/>
    </source>
</evidence>
<evidence type="ECO:0000256" key="5">
    <source>
        <dbReference type="ARBA" id="ARBA00022989"/>
    </source>
</evidence>
<dbReference type="InterPro" id="IPR018825">
    <property type="entry name" value="DUF2427"/>
</dbReference>
<feature type="transmembrane region" description="Helical" evidence="7">
    <location>
        <begin position="154"/>
        <end position="177"/>
    </location>
</feature>
<feature type="domain" description="Cytochrome b561" evidence="8">
    <location>
        <begin position="1"/>
        <end position="174"/>
    </location>
</feature>
<name>A0A0L0N9L7_TOLOC</name>
<gene>
    <name evidence="9" type="ORF">TOPH_04608</name>
</gene>
<keyword evidence="10" id="KW-1185">Reference proteome</keyword>
<dbReference type="PANTHER" id="PTHR47797:SF3">
    <property type="entry name" value="CYTOCHROME B561 DOMAIN-CONTAINING PROTEIN"/>
    <property type="match status" value="1"/>
</dbReference>
<dbReference type="EMBL" id="LFRF01000011">
    <property type="protein sequence ID" value="KND90694.1"/>
    <property type="molecule type" value="Genomic_DNA"/>
</dbReference>
<proteinExistence type="predicted"/>
<dbReference type="AlphaFoldDB" id="A0A0L0N9L7"/>
<reference evidence="9 10" key="1">
    <citation type="journal article" date="2015" name="BMC Genomics">
        <title>The genome of the truffle-parasite Tolypocladium ophioglossoides and the evolution of antifungal peptaibiotics.</title>
        <authorList>
            <person name="Quandt C.A."/>
            <person name="Bushley K.E."/>
            <person name="Spatafora J.W."/>
        </authorList>
    </citation>
    <scope>NUCLEOTIDE SEQUENCE [LARGE SCALE GENOMIC DNA]</scope>
    <source>
        <strain evidence="9 10">CBS 100239</strain>
    </source>
</reference>
<evidence type="ECO:0000313" key="10">
    <source>
        <dbReference type="Proteomes" id="UP000036947"/>
    </source>
</evidence>
<evidence type="ECO:0000256" key="6">
    <source>
        <dbReference type="ARBA" id="ARBA00023136"/>
    </source>
</evidence>
<protein>
    <recommendedName>
        <fullName evidence="8">Cytochrome b561 domain-containing protein</fullName>
    </recommendedName>
</protein>
<comment type="caution">
    <text evidence="9">The sequence shown here is derived from an EMBL/GenBank/DDBJ whole genome shotgun (WGS) entry which is preliminary data.</text>
</comment>
<dbReference type="PANTHER" id="PTHR47797">
    <property type="entry name" value="DEHYDROGENASE, PUTATIVE (AFU_ORTHOLOGUE AFUA_8G05805)-RELATED"/>
    <property type="match status" value="1"/>
</dbReference>
<dbReference type="PROSITE" id="PS50939">
    <property type="entry name" value="CYTOCHROME_B561"/>
    <property type="match status" value="1"/>
</dbReference>
<dbReference type="Gene3D" id="1.20.120.1770">
    <property type="match status" value="1"/>
</dbReference>
<keyword evidence="6 7" id="KW-0472">Membrane</keyword>
<evidence type="ECO:0000313" key="9">
    <source>
        <dbReference type="EMBL" id="KND90694.1"/>
    </source>
</evidence>
<feature type="transmembrane region" description="Helical" evidence="7">
    <location>
        <begin position="52"/>
        <end position="71"/>
    </location>
</feature>
<dbReference type="Proteomes" id="UP000036947">
    <property type="component" value="Unassembled WGS sequence"/>
</dbReference>
<evidence type="ECO:0000256" key="3">
    <source>
        <dbReference type="ARBA" id="ARBA00022692"/>
    </source>
</evidence>
<keyword evidence="4" id="KW-0249">Electron transport</keyword>
<dbReference type="InterPro" id="IPR006593">
    <property type="entry name" value="Cyt_b561/ferric_Rdtase_TM"/>
</dbReference>
<dbReference type="GO" id="GO:0016020">
    <property type="term" value="C:membrane"/>
    <property type="evidence" value="ECO:0007669"/>
    <property type="project" value="UniProtKB-SubCell"/>
</dbReference>
<dbReference type="OrthoDB" id="19261at2759"/>
<keyword evidence="2" id="KW-0813">Transport</keyword>
<evidence type="ECO:0000256" key="7">
    <source>
        <dbReference type="SAM" id="Phobius"/>
    </source>
</evidence>
<dbReference type="Pfam" id="PF10348">
    <property type="entry name" value="DUF2427"/>
    <property type="match status" value="1"/>
</dbReference>